<evidence type="ECO:0000313" key="8">
    <source>
        <dbReference type="EMBL" id="TCV11829.1"/>
    </source>
</evidence>
<dbReference type="Pfam" id="PF14322">
    <property type="entry name" value="SusD-like_3"/>
    <property type="match status" value="1"/>
</dbReference>
<reference evidence="8 9" key="1">
    <citation type="submission" date="2019-03" db="EMBL/GenBank/DDBJ databases">
        <title>Genomic Encyclopedia of Type Strains, Phase IV (KMG-IV): sequencing the most valuable type-strain genomes for metagenomic binning, comparative biology and taxonomic classification.</title>
        <authorList>
            <person name="Goeker M."/>
        </authorList>
    </citation>
    <scope>NUCLEOTIDE SEQUENCE [LARGE SCALE GENOMIC DNA]</scope>
    <source>
        <strain evidence="8 9">DSM 22362</strain>
    </source>
</reference>
<organism evidence="8 9">
    <name type="scientific">Sphingobacterium alimentarium</name>
    <dbReference type="NCBI Taxonomy" id="797292"/>
    <lineage>
        <taxon>Bacteria</taxon>
        <taxon>Pseudomonadati</taxon>
        <taxon>Bacteroidota</taxon>
        <taxon>Sphingobacteriia</taxon>
        <taxon>Sphingobacteriales</taxon>
        <taxon>Sphingobacteriaceae</taxon>
        <taxon>Sphingobacterium</taxon>
    </lineage>
</organism>
<dbReference type="Gene3D" id="1.25.40.390">
    <property type="match status" value="1"/>
</dbReference>
<comment type="similarity">
    <text evidence="2">Belongs to the SusD family.</text>
</comment>
<evidence type="ECO:0000256" key="4">
    <source>
        <dbReference type="ARBA" id="ARBA00023136"/>
    </source>
</evidence>
<dbReference type="InterPro" id="IPR012944">
    <property type="entry name" value="SusD_RagB_dom"/>
</dbReference>
<keyword evidence="4" id="KW-0472">Membrane</keyword>
<dbReference type="InterPro" id="IPR011990">
    <property type="entry name" value="TPR-like_helical_dom_sf"/>
</dbReference>
<dbReference type="Pfam" id="PF07980">
    <property type="entry name" value="SusD_RagB"/>
    <property type="match status" value="1"/>
</dbReference>
<dbReference type="GO" id="GO:0009279">
    <property type="term" value="C:cell outer membrane"/>
    <property type="evidence" value="ECO:0007669"/>
    <property type="project" value="UniProtKB-SubCell"/>
</dbReference>
<comment type="subcellular location">
    <subcellularLocation>
        <location evidence="1">Cell outer membrane</location>
    </subcellularLocation>
</comment>
<dbReference type="AlphaFoldDB" id="A0A4R3VVK1"/>
<evidence type="ECO:0000256" key="1">
    <source>
        <dbReference type="ARBA" id="ARBA00004442"/>
    </source>
</evidence>
<dbReference type="InterPro" id="IPR033985">
    <property type="entry name" value="SusD-like_N"/>
</dbReference>
<proteinExistence type="inferred from homology"/>
<keyword evidence="5" id="KW-0998">Cell outer membrane</keyword>
<feature type="domain" description="RagB/SusD" evidence="6">
    <location>
        <begin position="359"/>
        <end position="647"/>
    </location>
</feature>
<keyword evidence="3" id="KW-0732">Signal</keyword>
<dbReference type="EMBL" id="SMBZ01000026">
    <property type="protein sequence ID" value="TCV11829.1"/>
    <property type="molecule type" value="Genomic_DNA"/>
</dbReference>
<accession>A0A4R3VVK1</accession>
<comment type="caution">
    <text evidence="8">The sequence shown here is derived from an EMBL/GenBank/DDBJ whole genome shotgun (WGS) entry which is preliminary data.</text>
</comment>
<feature type="domain" description="SusD-like N-terminal" evidence="7">
    <location>
        <begin position="49"/>
        <end position="247"/>
    </location>
</feature>
<sequence>MKKETLSQIFRRFNTQRKQLYATSKLTLKTTKIVIIALSAMSIQSCSTDFMNVSPPNQLSADVVWNDALTAQAYINDIYNGFEQGGFNEQMLASVSDEAMFTHPGRGIDIVNSGASNPTSLGWVHGTWAWGRMYIYIRFCNVAMQQLNSEDNKITDQDLKEKMLGQVHFLRAYYYQQLLRYYGGVPLVDKVYTITDDMNIARNTYEECVNFIVKDCEEAHRFLNGKSMDKGRATALAALALKSRVLLYAASDQHVSTKLKAKVSTISDEMMPILAYTSGNQQERYRAAQAAAKEVMDASSGYKLNLAAPVSAAEGQNNYKSIAMGAGSKAPGIDPSAASELIYAKYFIADANYTHGLHNGPNGYKNWAGNTPIGLLVDDYQMIDGSSFSWNNAAHKAEPYKNRDPRFYATILYDGAGWKPREKISGNIDPANQIQTGTYDILDGGTVKTIPGIDTRGGSVESWNGSWTGYYYHKFIDPDPNIVDANNFQLVPWPFFRYTEAILNYVEASIELGETTVARDWLNKIRFRAGMPAITTTDQNQLRDIYRHERRIEMAYEEHRYHDVRRWLIAAETVGRKVTYIKITGKFKPGKTMTAPYRHDPTVYDYTYTPVVDNSQENRSWNNNLYFRPLHRDELNKNNLLKQNPGYSE</sequence>
<dbReference type="Proteomes" id="UP000295197">
    <property type="component" value="Unassembled WGS sequence"/>
</dbReference>
<dbReference type="SUPFAM" id="SSF48452">
    <property type="entry name" value="TPR-like"/>
    <property type="match status" value="1"/>
</dbReference>
<evidence type="ECO:0000259" key="7">
    <source>
        <dbReference type="Pfam" id="PF14322"/>
    </source>
</evidence>
<keyword evidence="9" id="KW-1185">Reference proteome</keyword>
<evidence type="ECO:0000313" key="9">
    <source>
        <dbReference type="Proteomes" id="UP000295197"/>
    </source>
</evidence>
<dbReference type="OrthoDB" id="5694214at2"/>
<gene>
    <name evidence="8" type="ORF">EDC17_102612</name>
</gene>
<protein>
    <submittedName>
        <fullName evidence="8">Putative outer membrane starch-binding protein</fullName>
    </submittedName>
</protein>
<evidence type="ECO:0000256" key="5">
    <source>
        <dbReference type="ARBA" id="ARBA00023237"/>
    </source>
</evidence>
<evidence type="ECO:0000256" key="2">
    <source>
        <dbReference type="ARBA" id="ARBA00006275"/>
    </source>
</evidence>
<name>A0A4R3VVK1_9SPHI</name>
<evidence type="ECO:0000259" key="6">
    <source>
        <dbReference type="Pfam" id="PF07980"/>
    </source>
</evidence>
<evidence type="ECO:0000256" key="3">
    <source>
        <dbReference type="ARBA" id="ARBA00022729"/>
    </source>
</evidence>